<feature type="transmembrane region" description="Helical" evidence="9">
    <location>
        <begin position="500"/>
        <end position="519"/>
    </location>
</feature>
<dbReference type="GO" id="GO:0005524">
    <property type="term" value="F:ATP binding"/>
    <property type="evidence" value="ECO:0007669"/>
    <property type="project" value="UniProtKB-KW"/>
</dbReference>
<dbReference type="Pfam" id="PF13304">
    <property type="entry name" value="AAA_21"/>
    <property type="match status" value="1"/>
</dbReference>
<organism evidence="13 14">
    <name type="scientific">Durusdinium trenchii</name>
    <dbReference type="NCBI Taxonomy" id="1381693"/>
    <lineage>
        <taxon>Eukaryota</taxon>
        <taxon>Sar</taxon>
        <taxon>Alveolata</taxon>
        <taxon>Dinophyceae</taxon>
        <taxon>Suessiales</taxon>
        <taxon>Symbiodiniaceae</taxon>
        <taxon>Durusdinium</taxon>
    </lineage>
</organism>
<keyword evidence="4 9" id="KW-0812">Transmembrane</keyword>
<feature type="domain" description="ABC-2 type transporter transmembrane" evidence="10">
    <location>
        <begin position="279"/>
        <end position="569"/>
    </location>
</feature>
<evidence type="ECO:0000256" key="5">
    <source>
        <dbReference type="ARBA" id="ARBA00022741"/>
    </source>
</evidence>
<dbReference type="InterPro" id="IPR025302">
    <property type="entry name" value="DrrA1/2-like_C"/>
</dbReference>
<dbReference type="InterPro" id="IPR050763">
    <property type="entry name" value="ABC_transporter_ATP-binding"/>
</dbReference>
<accession>A0ABP0LKM0</accession>
<evidence type="ECO:0000259" key="10">
    <source>
        <dbReference type="Pfam" id="PF12698"/>
    </source>
</evidence>
<dbReference type="InterPro" id="IPR013525">
    <property type="entry name" value="ABC2_TM"/>
</dbReference>
<feature type="domain" description="ATPase AAA-type core" evidence="11">
    <location>
        <begin position="19"/>
        <end position="77"/>
    </location>
</feature>
<evidence type="ECO:0000256" key="8">
    <source>
        <dbReference type="ARBA" id="ARBA00023136"/>
    </source>
</evidence>
<keyword evidence="14" id="KW-1185">Reference proteome</keyword>
<evidence type="ECO:0000259" key="12">
    <source>
        <dbReference type="Pfam" id="PF13732"/>
    </source>
</evidence>
<proteinExistence type="inferred from homology"/>
<evidence type="ECO:0000256" key="2">
    <source>
        <dbReference type="ARBA" id="ARBA00005417"/>
    </source>
</evidence>
<dbReference type="Proteomes" id="UP001642464">
    <property type="component" value="Unassembled WGS sequence"/>
</dbReference>
<name>A0ABP0LKM0_9DINO</name>
<evidence type="ECO:0000313" key="14">
    <source>
        <dbReference type="Proteomes" id="UP001642464"/>
    </source>
</evidence>
<reference evidence="13 14" key="1">
    <citation type="submission" date="2024-02" db="EMBL/GenBank/DDBJ databases">
        <authorList>
            <person name="Chen Y."/>
            <person name="Shah S."/>
            <person name="Dougan E. K."/>
            <person name="Thang M."/>
            <person name="Chan C."/>
        </authorList>
    </citation>
    <scope>NUCLEOTIDE SEQUENCE [LARGE SCALE GENOMIC DNA]</scope>
</reference>
<dbReference type="Pfam" id="PF12698">
    <property type="entry name" value="ABC2_membrane_3"/>
    <property type="match status" value="1"/>
</dbReference>
<comment type="subcellular location">
    <subcellularLocation>
        <location evidence="1">Membrane</location>
        <topology evidence="1">Multi-pass membrane protein</topology>
    </subcellularLocation>
</comment>
<feature type="transmembrane region" description="Helical" evidence="9">
    <location>
        <begin position="466"/>
        <end position="488"/>
    </location>
</feature>
<protein>
    <submittedName>
        <fullName evidence="13">Uncharacterized ABC transporter ATP-binding protein BpOF4_11395</fullName>
    </submittedName>
</protein>
<evidence type="ECO:0000256" key="6">
    <source>
        <dbReference type="ARBA" id="ARBA00022840"/>
    </source>
</evidence>
<evidence type="ECO:0000256" key="3">
    <source>
        <dbReference type="ARBA" id="ARBA00022448"/>
    </source>
</evidence>
<evidence type="ECO:0000256" key="7">
    <source>
        <dbReference type="ARBA" id="ARBA00022989"/>
    </source>
</evidence>
<gene>
    <name evidence="13" type="ORF">SCF082_LOCUS22993</name>
</gene>
<dbReference type="InterPro" id="IPR027417">
    <property type="entry name" value="P-loop_NTPase"/>
</dbReference>
<evidence type="ECO:0000259" key="11">
    <source>
        <dbReference type="Pfam" id="PF13304"/>
    </source>
</evidence>
<dbReference type="PANTHER" id="PTHR42711">
    <property type="entry name" value="ABC TRANSPORTER ATP-BINDING PROTEIN"/>
    <property type="match status" value="1"/>
</dbReference>
<feature type="transmembrane region" description="Helical" evidence="9">
    <location>
        <begin position="551"/>
        <end position="569"/>
    </location>
</feature>
<dbReference type="PANTHER" id="PTHR42711:SF5">
    <property type="entry name" value="ABC TRANSPORTER ATP-BINDING PROTEIN NATA"/>
    <property type="match status" value="1"/>
</dbReference>
<comment type="caution">
    <text evidence="13">The sequence shown here is derived from an EMBL/GenBank/DDBJ whole genome shotgun (WGS) entry which is preliminary data.</text>
</comment>
<feature type="transmembrane region" description="Helical" evidence="9">
    <location>
        <begin position="371"/>
        <end position="392"/>
    </location>
</feature>
<sequence length="600" mass="64924">MALLTQFGLEKFARSKNEALSKGMAQKVQLLSTIAHEPELLILDEPFSGLDPINQQTLEELIRDQQKAGRTIIFSTHVMQHAERLCDRFLIIAHGSKRFEGTLSQARASFAKRVHVRTSASVNALTGLGGVASLRVEEGAVDGDETTYEITLEDGADPQDYLKRAVGAGMKLTRYEQAGATLHDIFMALAGDESAIDDTPSPMMEDFTAAGGFAAAKKSIEGRLNVAAAPFELPRPAFRRLPLPDAVANGADLEDINETLRPFLLGETQIRLEGEAPQTVFAAVLIPADFGAHKAAPAAQYWSRNLTDQALEATITAALDSALRREAISEFGLSQDMLDEVVAIDAPVTAFRPDRAAENAELGLQDRIETALPAVLTYMLLVIIFGVGNLLLTNTIEERSNKIVEILLSSVTANQLMMGKLVGIAAVGLTMPTIFLFGALAVSATSAGQDNVMAVAVASLFSSNLIWIYLFYFLCAYLIFAMIFLAIGAISNSLQDAQSYMGPVMLIVFAPLPLMLMVFQNPNGVAATVLTWIPLYTPYAVMMRAASDPPLWEILGATALMLAFAIFLMRIMGRIFRNAILQASPPKIRDVWRLAKGAAA</sequence>
<dbReference type="SUPFAM" id="SSF52540">
    <property type="entry name" value="P-loop containing nucleoside triphosphate hydrolases"/>
    <property type="match status" value="1"/>
</dbReference>
<evidence type="ECO:0000256" key="1">
    <source>
        <dbReference type="ARBA" id="ARBA00004141"/>
    </source>
</evidence>
<evidence type="ECO:0000256" key="9">
    <source>
        <dbReference type="SAM" id="Phobius"/>
    </source>
</evidence>
<keyword evidence="6 13" id="KW-0067">ATP-binding</keyword>
<keyword evidence="5" id="KW-0547">Nucleotide-binding</keyword>
<dbReference type="InterPro" id="IPR003959">
    <property type="entry name" value="ATPase_AAA_core"/>
</dbReference>
<comment type="similarity">
    <text evidence="2">Belongs to the ABC transporter superfamily.</text>
</comment>
<keyword evidence="7 9" id="KW-1133">Transmembrane helix</keyword>
<evidence type="ECO:0000256" key="4">
    <source>
        <dbReference type="ARBA" id="ARBA00022692"/>
    </source>
</evidence>
<dbReference type="Gene3D" id="3.40.50.300">
    <property type="entry name" value="P-loop containing nucleotide triphosphate hydrolases"/>
    <property type="match status" value="1"/>
</dbReference>
<keyword evidence="8 9" id="KW-0472">Membrane</keyword>
<feature type="transmembrane region" description="Helical" evidence="9">
    <location>
        <begin position="421"/>
        <end position="446"/>
    </location>
</feature>
<dbReference type="Pfam" id="PF13732">
    <property type="entry name" value="DrrA1-3_C"/>
    <property type="match status" value="1"/>
</dbReference>
<dbReference type="EMBL" id="CAXAMM010016668">
    <property type="protein sequence ID" value="CAK9039321.1"/>
    <property type="molecule type" value="Genomic_DNA"/>
</dbReference>
<keyword evidence="3" id="KW-0813">Transport</keyword>
<feature type="domain" description="Daunorubicin resistance ATP-binding protein DrrA1/2-like C-terminal" evidence="12">
    <location>
        <begin position="101"/>
        <end position="188"/>
    </location>
</feature>
<evidence type="ECO:0000313" key="13">
    <source>
        <dbReference type="EMBL" id="CAK9039321.1"/>
    </source>
</evidence>